<evidence type="ECO:0000256" key="1">
    <source>
        <dbReference type="SAM" id="MobiDB-lite"/>
    </source>
</evidence>
<dbReference type="AlphaFoldDB" id="N1JFA4"/>
<sequence>MATSVVSKKIPSILVTDARDSPQTATASAGFPRAGIRASDVVRQRMSTKSISVDNVLQNASQIPSGQARIPPPRKPSLPKRPNGALVTRLAPQKVPGRSTKLTEKLVLIPDTGEGVDEEDENETRRFTSKYEEEETEPLKDDEWDLFKKQGNSWPGSQHIVRPRVTKQKPLQAL</sequence>
<organism evidence="2 3">
    <name type="scientific">Blumeria graminis f. sp. hordei (strain DH14)</name>
    <name type="common">Barley powdery mildew</name>
    <name type="synonym">Oidium monilioides f. sp. hordei</name>
    <dbReference type="NCBI Taxonomy" id="546991"/>
    <lineage>
        <taxon>Eukaryota</taxon>
        <taxon>Fungi</taxon>
        <taxon>Dikarya</taxon>
        <taxon>Ascomycota</taxon>
        <taxon>Pezizomycotina</taxon>
        <taxon>Leotiomycetes</taxon>
        <taxon>Erysiphales</taxon>
        <taxon>Erysiphaceae</taxon>
        <taxon>Blumeria</taxon>
        <taxon>Blumeria hordei</taxon>
    </lineage>
</organism>
<keyword evidence="3" id="KW-1185">Reference proteome</keyword>
<feature type="region of interest" description="Disordered" evidence="1">
    <location>
        <begin position="1"/>
        <end position="37"/>
    </location>
</feature>
<protein>
    <submittedName>
        <fullName evidence="2">Uncharacterized protein</fullName>
    </submittedName>
</protein>
<dbReference type="InParanoid" id="N1JFA4"/>
<proteinExistence type="predicted"/>
<feature type="compositionally biased region" description="Basic and acidic residues" evidence="1">
    <location>
        <begin position="123"/>
        <end position="148"/>
    </location>
</feature>
<feature type="region of interest" description="Disordered" evidence="1">
    <location>
        <begin position="58"/>
        <end position="84"/>
    </location>
</feature>
<dbReference type="HOGENOM" id="CLU_1539763_0_0_1"/>
<dbReference type="Proteomes" id="UP000015441">
    <property type="component" value="Unassembled WGS sequence"/>
</dbReference>
<feature type="region of interest" description="Disordered" evidence="1">
    <location>
        <begin position="110"/>
        <end position="174"/>
    </location>
</feature>
<name>N1JFA4_BLUG1</name>
<reference evidence="2 3" key="1">
    <citation type="journal article" date="2010" name="Science">
        <title>Genome expansion and gene loss in powdery mildew fungi reveal tradeoffs in extreme parasitism.</title>
        <authorList>
            <person name="Spanu P.D."/>
            <person name="Abbott J.C."/>
            <person name="Amselem J."/>
            <person name="Burgis T.A."/>
            <person name="Soanes D.M."/>
            <person name="Stueber K."/>
            <person name="Ver Loren van Themaat E."/>
            <person name="Brown J.K.M."/>
            <person name="Butcher S.A."/>
            <person name="Gurr S.J."/>
            <person name="Lebrun M.-H."/>
            <person name="Ridout C.J."/>
            <person name="Schulze-Lefert P."/>
            <person name="Talbot N.J."/>
            <person name="Ahmadinejad N."/>
            <person name="Ametz C."/>
            <person name="Barton G.R."/>
            <person name="Benjdia M."/>
            <person name="Bidzinski P."/>
            <person name="Bindschedler L.V."/>
            <person name="Both M."/>
            <person name="Brewer M.T."/>
            <person name="Cadle-Davidson L."/>
            <person name="Cadle-Davidson M.M."/>
            <person name="Collemare J."/>
            <person name="Cramer R."/>
            <person name="Frenkel O."/>
            <person name="Godfrey D."/>
            <person name="Harriman J."/>
            <person name="Hoede C."/>
            <person name="King B.C."/>
            <person name="Klages S."/>
            <person name="Kleemann J."/>
            <person name="Knoll D."/>
            <person name="Koti P.S."/>
            <person name="Kreplak J."/>
            <person name="Lopez-Ruiz F.J."/>
            <person name="Lu X."/>
            <person name="Maekawa T."/>
            <person name="Mahanil S."/>
            <person name="Micali C."/>
            <person name="Milgroom M.G."/>
            <person name="Montana G."/>
            <person name="Noir S."/>
            <person name="O'Connell R.J."/>
            <person name="Oberhaensli S."/>
            <person name="Parlange F."/>
            <person name="Pedersen C."/>
            <person name="Quesneville H."/>
            <person name="Reinhardt R."/>
            <person name="Rott M."/>
            <person name="Sacristan S."/>
            <person name="Schmidt S.M."/>
            <person name="Schoen M."/>
            <person name="Skamnioti P."/>
            <person name="Sommer H."/>
            <person name="Stephens A."/>
            <person name="Takahara H."/>
            <person name="Thordal-Christensen H."/>
            <person name="Vigouroux M."/>
            <person name="Wessling R."/>
            <person name="Wicker T."/>
            <person name="Panstruga R."/>
        </authorList>
    </citation>
    <scope>NUCLEOTIDE SEQUENCE [LARGE SCALE GENOMIC DNA]</scope>
    <source>
        <strain evidence="2">DH14</strain>
    </source>
</reference>
<dbReference type="OrthoDB" id="10384748at2759"/>
<dbReference type="EMBL" id="CAUH01004574">
    <property type="protein sequence ID" value="CCU80116.1"/>
    <property type="molecule type" value="Genomic_DNA"/>
</dbReference>
<gene>
    <name evidence="2" type="ORF">BGHDH14_bgh03328</name>
</gene>
<evidence type="ECO:0000313" key="2">
    <source>
        <dbReference type="EMBL" id="CCU80116.1"/>
    </source>
</evidence>
<accession>N1JFA4</accession>
<comment type="caution">
    <text evidence="2">The sequence shown here is derived from an EMBL/GenBank/DDBJ whole genome shotgun (WGS) entry which is preliminary data.</text>
</comment>
<evidence type="ECO:0000313" key="3">
    <source>
        <dbReference type="Proteomes" id="UP000015441"/>
    </source>
</evidence>